<comment type="caution">
    <text evidence="1">The sequence shown here is derived from an EMBL/GenBank/DDBJ whole genome shotgun (WGS) entry which is preliminary data.</text>
</comment>
<dbReference type="Proteomes" id="UP000711407">
    <property type="component" value="Unassembled WGS sequence"/>
</dbReference>
<reference evidence="1" key="1">
    <citation type="journal article" date="2021" name="PeerJ">
        <title>Extensive microbial diversity within the chicken gut microbiome revealed by metagenomics and culture.</title>
        <authorList>
            <person name="Gilroy R."/>
            <person name="Ravi A."/>
            <person name="Getino M."/>
            <person name="Pursley I."/>
            <person name="Horton D.L."/>
            <person name="Alikhan N.F."/>
            <person name="Baker D."/>
            <person name="Gharbi K."/>
            <person name="Hall N."/>
            <person name="Watson M."/>
            <person name="Adriaenssens E.M."/>
            <person name="Foster-Nyarko E."/>
            <person name="Jarju S."/>
            <person name="Secka A."/>
            <person name="Antonio M."/>
            <person name="Oren A."/>
            <person name="Chaudhuri R.R."/>
            <person name="La Ragione R."/>
            <person name="Hildebrand F."/>
            <person name="Pallen M.J."/>
        </authorList>
    </citation>
    <scope>NUCLEOTIDE SEQUENCE</scope>
    <source>
        <strain evidence="1">4100</strain>
    </source>
</reference>
<dbReference type="InterPro" id="IPR011250">
    <property type="entry name" value="OMP/PagP_B-barrel"/>
</dbReference>
<dbReference type="SUPFAM" id="SSF56925">
    <property type="entry name" value="OMPA-like"/>
    <property type="match status" value="1"/>
</dbReference>
<accession>A0A4Q0UBZ6</accession>
<dbReference type="AlphaFoldDB" id="A0A4Q0UBZ6"/>
<dbReference type="EMBL" id="DYXT01000017">
    <property type="protein sequence ID" value="HJE38608.1"/>
    <property type="molecule type" value="Genomic_DNA"/>
</dbReference>
<evidence type="ECO:0000313" key="1">
    <source>
        <dbReference type="EMBL" id="HJE38608.1"/>
    </source>
</evidence>
<dbReference type="Gene3D" id="2.40.160.20">
    <property type="match status" value="1"/>
</dbReference>
<gene>
    <name evidence="1" type="ORF">K8V47_02445</name>
</gene>
<evidence type="ECO:0000313" key="2">
    <source>
        <dbReference type="Proteomes" id="UP000711407"/>
    </source>
</evidence>
<reference evidence="1" key="2">
    <citation type="submission" date="2021-09" db="EMBL/GenBank/DDBJ databases">
        <authorList>
            <person name="Gilroy R."/>
        </authorList>
    </citation>
    <scope>NUCLEOTIDE SEQUENCE</scope>
    <source>
        <strain evidence="1">4100</strain>
    </source>
</reference>
<organism evidence="1 2">
    <name type="scientific">Candidatus Amulumruptor caecigallinarius</name>
    <dbReference type="NCBI Taxonomy" id="2109911"/>
    <lineage>
        <taxon>Bacteria</taxon>
        <taxon>Pseudomonadati</taxon>
        <taxon>Bacteroidota</taxon>
        <taxon>Bacteroidia</taxon>
        <taxon>Bacteroidales</taxon>
        <taxon>Muribaculaceae</taxon>
        <taxon>Candidatus Amulumruptor</taxon>
    </lineage>
</organism>
<protein>
    <submittedName>
        <fullName evidence="1">Uncharacterized protein</fullName>
    </submittedName>
</protein>
<name>A0A4Q0UBZ6_9BACT</name>
<sequence>MKKIVVSLLVAIAAITGSQKSEAAEITVSYGGYTAMDACGYYKDNWHSVNTAWGAVSATAYFPVTKNMMIGPSYTISSASTKGGSNASHLLYNTILFNGKYQYFRNSTVKLYAHVGVGVEITHFSPKFLDSYNKAYFGWQVSPIGATVDLNRDFGLFGEVGFGCQGLVQVGFKINI</sequence>
<proteinExistence type="predicted"/>